<evidence type="ECO:0000256" key="1">
    <source>
        <dbReference type="ARBA" id="ARBA00004418"/>
    </source>
</evidence>
<keyword evidence="4" id="KW-0732">Signal</keyword>
<evidence type="ECO:0000256" key="3">
    <source>
        <dbReference type="ARBA" id="ARBA00022448"/>
    </source>
</evidence>
<dbReference type="Pfam" id="PF09084">
    <property type="entry name" value="NMT1"/>
    <property type="match status" value="1"/>
</dbReference>
<feature type="domain" description="Solute-binding protein family 3/N-terminal" evidence="5">
    <location>
        <begin position="8"/>
        <end position="224"/>
    </location>
</feature>
<dbReference type="PANTHER" id="PTHR30024:SF42">
    <property type="entry name" value="ALIPHATIC SULFONATES-BINDING PROTEIN-RELATED"/>
    <property type="match status" value="1"/>
</dbReference>
<protein>
    <recommendedName>
        <fullName evidence="5">Solute-binding protein family 3/N-terminal domain-containing protein</fullName>
    </recommendedName>
</protein>
<proteinExistence type="inferred from homology"/>
<evidence type="ECO:0000256" key="4">
    <source>
        <dbReference type="ARBA" id="ARBA00022729"/>
    </source>
</evidence>
<dbReference type="InterPro" id="IPR001638">
    <property type="entry name" value="Solute-binding_3/MltF_N"/>
</dbReference>
<dbReference type="InterPro" id="IPR010067">
    <property type="entry name" value="ABC_SsuA_sub-bd"/>
</dbReference>
<reference evidence="6" key="1">
    <citation type="journal article" date="2015" name="Biotechnol. Lett.">
        <title>Isolation and characterization of an interactive culture of two Paenibacillus species with moderately thermophilic desulfurization ability.</title>
        <authorList>
            <person name="Wang J."/>
            <person name="Davaadelger B."/>
            <person name="Salazar J.K."/>
            <person name="Butler R.R.III."/>
            <person name="Pombert J.F."/>
            <person name="Kilbane J.J."/>
            <person name="Stark B.C."/>
        </authorList>
    </citation>
    <scope>NUCLEOTIDE SEQUENCE</scope>
    <source>
        <strain evidence="6">32O-Y</strain>
    </source>
</reference>
<dbReference type="NCBIfam" id="TIGR01728">
    <property type="entry name" value="SsuA_fam"/>
    <property type="match status" value="1"/>
</dbReference>
<keyword evidence="3" id="KW-0813">Transport</keyword>
<dbReference type="GO" id="GO:0042597">
    <property type="term" value="C:periplasmic space"/>
    <property type="evidence" value="ECO:0007669"/>
    <property type="project" value="UniProtKB-SubCell"/>
</dbReference>
<comment type="subcellular location">
    <subcellularLocation>
        <location evidence="1">Periplasm</location>
    </subcellularLocation>
</comment>
<dbReference type="SMART" id="SM00062">
    <property type="entry name" value="PBPb"/>
    <property type="match status" value="1"/>
</dbReference>
<sequence length="302" mass="32662">MTNIAGADVKIGVHPNNHSLFVLRRTGILEGILQEHGAAVAWVDYEDGAGTPQKLAAGEIDFGGTGATPPLTGQASGIDLVYVAISEPRPASGALVVRTDSPVNSIADLKGRRVALAEGSWQTSFLITALDQHGLAYKDIERIDLSRGGDDALVAGEVEAWIGNDPQLAALQRDGAVRTLLPVAPFISHRSVWFASRDFATNRPEILDAVVSALQRSDAWVREHHREAAEIFARDLPDWPSIDAWEDALRRRPWGLHPVSQDFVSEQQRVADLFARQGLLSRPITVADAVLAPTAALRRVTT</sequence>
<dbReference type="EMBL" id="KR057822">
    <property type="protein sequence ID" value="AKU19402.1"/>
    <property type="molecule type" value="Genomic_DNA"/>
</dbReference>
<evidence type="ECO:0000259" key="5">
    <source>
        <dbReference type="SMART" id="SM00062"/>
    </source>
</evidence>
<dbReference type="GO" id="GO:0016020">
    <property type="term" value="C:membrane"/>
    <property type="evidence" value="ECO:0007669"/>
    <property type="project" value="InterPro"/>
</dbReference>
<dbReference type="GO" id="GO:0042626">
    <property type="term" value="F:ATPase-coupled transmembrane transporter activity"/>
    <property type="evidence" value="ECO:0007669"/>
    <property type="project" value="InterPro"/>
</dbReference>
<name>A0A0K1JRQ5_9BACL</name>
<dbReference type="AlphaFoldDB" id="A0A0K1JRQ5"/>
<dbReference type="SUPFAM" id="SSF53850">
    <property type="entry name" value="Periplasmic binding protein-like II"/>
    <property type="match status" value="1"/>
</dbReference>
<dbReference type="PANTHER" id="PTHR30024">
    <property type="entry name" value="ALIPHATIC SULFONATES-BINDING PROTEIN-RELATED"/>
    <property type="match status" value="1"/>
</dbReference>
<evidence type="ECO:0000256" key="2">
    <source>
        <dbReference type="ARBA" id="ARBA00010742"/>
    </source>
</evidence>
<organism evidence="6">
    <name type="scientific">Paenibacillus sp. 32O-Y</name>
    <dbReference type="NCBI Taxonomy" id="1695219"/>
    <lineage>
        <taxon>Bacteria</taxon>
        <taxon>Bacillati</taxon>
        <taxon>Bacillota</taxon>
        <taxon>Bacilli</taxon>
        <taxon>Bacillales</taxon>
        <taxon>Paenibacillaceae</taxon>
        <taxon>Paenibacillus</taxon>
    </lineage>
</organism>
<dbReference type="Gene3D" id="3.40.190.10">
    <property type="entry name" value="Periplasmic binding protein-like II"/>
    <property type="match status" value="2"/>
</dbReference>
<dbReference type="InterPro" id="IPR015168">
    <property type="entry name" value="SsuA/THI5"/>
</dbReference>
<accession>A0A0K1JRQ5</accession>
<comment type="similarity">
    <text evidence="2">Belongs to the bacterial solute-binding protein SsuA/TauA family.</text>
</comment>
<evidence type="ECO:0000313" key="6">
    <source>
        <dbReference type="EMBL" id="AKU19402.1"/>
    </source>
</evidence>